<keyword evidence="1" id="KW-0812">Transmembrane</keyword>
<evidence type="ECO:0008006" key="3">
    <source>
        <dbReference type="Google" id="ProtNLM"/>
    </source>
</evidence>
<organism evidence="2">
    <name type="scientific">uncultured Caudovirales phage</name>
    <dbReference type="NCBI Taxonomy" id="2100421"/>
    <lineage>
        <taxon>Viruses</taxon>
        <taxon>Duplodnaviria</taxon>
        <taxon>Heunggongvirae</taxon>
        <taxon>Uroviricota</taxon>
        <taxon>Caudoviricetes</taxon>
        <taxon>Peduoviridae</taxon>
        <taxon>Maltschvirus</taxon>
        <taxon>Maltschvirus maltsch</taxon>
    </lineage>
</organism>
<keyword evidence="1" id="KW-0472">Membrane</keyword>
<name>A0A6J7W818_9CAUD</name>
<accession>A0A6J7W818</accession>
<reference evidence="2" key="1">
    <citation type="submission" date="2020-05" db="EMBL/GenBank/DDBJ databases">
        <authorList>
            <person name="Chiriac C."/>
            <person name="Salcher M."/>
            <person name="Ghai R."/>
            <person name="Kavagutti S V."/>
        </authorList>
    </citation>
    <scope>NUCLEOTIDE SEQUENCE</scope>
</reference>
<evidence type="ECO:0000256" key="1">
    <source>
        <dbReference type="SAM" id="Phobius"/>
    </source>
</evidence>
<keyword evidence="1" id="KW-1133">Transmembrane helix</keyword>
<dbReference type="EMBL" id="LR798200">
    <property type="protein sequence ID" value="CAB5162139.1"/>
    <property type="molecule type" value="Genomic_DNA"/>
</dbReference>
<proteinExistence type="predicted"/>
<gene>
    <name evidence="2" type="ORF">UFOVP152_6</name>
</gene>
<feature type="transmembrane region" description="Helical" evidence="1">
    <location>
        <begin position="28"/>
        <end position="50"/>
    </location>
</feature>
<protein>
    <recommendedName>
        <fullName evidence="3">Holin</fullName>
    </recommendedName>
</protein>
<evidence type="ECO:0000313" key="2">
    <source>
        <dbReference type="EMBL" id="CAB5162139.1"/>
    </source>
</evidence>
<sequence length="65" mass="6941">MNDHHDALKHAADIGASITAGVTLLSQWAGILTPIVSLLVLLATLGWWAIRYIEWWKSGGTGGGE</sequence>